<reference evidence="2 3" key="1">
    <citation type="journal article" date="2019" name="Commun. Biol.">
        <title>The bagworm genome reveals a unique fibroin gene that provides high tensile strength.</title>
        <authorList>
            <person name="Kono N."/>
            <person name="Nakamura H."/>
            <person name="Ohtoshi R."/>
            <person name="Tomita M."/>
            <person name="Numata K."/>
            <person name="Arakawa K."/>
        </authorList>
    </citation>
    <scope>NUCLEOTIDE SEQUENCE [LARGE SCALE GENOMIC DNA]</scope>
</reference>
<keyword evidence="3" id="KW-1185">Reference proteome</keyword>
<dbReference type="AlphaFoldDB" id="A0A4C1X0J6"/>
<proteinExistence type="predicted"/>
<comment type="caution">
    <text evidence="2">The sequence shown here is derived from an EMBL/GenBank/DDBJ whole genome shotgun (WGS) entry which is preliminary data.</text>
</comment>
<protein>
    <submittedName>
        <fullName evidence="2">Uncharacterized protein</fullName>
    </submittedName>
</protein>
<name>A0A4C1X0J6_EUMVA</name>
<sequence length="72" mass="7928">MGVSAAKTARPSAPVRRPFSRLTNAALSSDEKTRTGTTDRVPAAPRLRCRLTPADRCLETFPRDRSPLPYES</sequence>
<evidence type="ECO:0000256" key="1">
    <source>
        <dbReference type="SAM" id="MobiDB-lite"/>
    </source>
</evidence>
<gene>
    <name evidence="2" type="ORF">EVAR_44095_1</name>
</gene>
<evidence type="ECO:0000313" key="2">
    <source>
        <dbReference type="EMBL" id="GBP57278.1"/>
    </source>
</evidence>
<organism evidence="2 3">
    <name type="scientific">Eumeta variegata</name>
    <name type="common">Bagworm moth</name>
    <name type="synonym">Eumeta japonica</name>
    <dbReference type="NCBI Taxonomy" id="151549"/>
    <lineage>
        <taxon>Eukaryota</taxon>
        <taxon>Metazoa</taxon>
        <taxon>Ecdysozoa</taxon>
        <taxon>Arthropoda</taxon>
        <taxon>Hexapoda</taxon>
        <taxon>Insecta</taxon>
        <taxon>Pterygota</taxon>
        <taxon>Neoptera</taxon>
        <taxon>Endopterygota</taxon>
        <taxon>Lepidoptera</taxon>
        <taxon>Glossata</taxon>
        <taxon>Ditrysia</taxon>
        <taxon>Tineoidea</taxon>
        <taxon>Psychidae</taxon>
        <taxon>Oiketicinae</taxon>
        <taxon>Eumeta</taxon>
    </lineage>
</organism>
<evidence type="ECO:0000313" key="3">
    <source>
        <dbReference type="Proteomes" id="UP000299102"/>
    </source>
</evidence>
<accession>A0A4C1X0J6</accession>
<dbReference type="Proteomes" id="UP000299102">
    <property type="component" value="Unassembled WGS sequence"/>
</dbReference>
<dbReference type="EMBL" id="BGZK01000712">
    <property type="protein sequence ID" value="GBP57278.1"/>
    <property type="molecule type" value="Genomic_DNA"/>
</dbReference>
<feature type="region of interest" description="Disordered" evidence="1">
    <location>
        <begin position="1"/>
        <end position="43"/>
    </location>
</feature>